<dbReference type="Gene3D" id="3.40.50.410">
    <property type="entry name" value="von Willebrand factor, type A domain"/>
    <property type="match status" value="1"/>
</dbReference>
<dbReference type="InterPro" id="IPR015943">
    <property type="entry name" value="WD40/YVTN_repeat-like_dom_sf"/>
</dbReference>
<sequence length="1290" mass="137006">MKGEIPKFGNNTQAVDSNGNNLANKPSVASSKVGTRYKSPIEYSCQKSNIILLTDGEPQLDNAANNEIRTLISRAGASNTQYTTATANCRSTQTNNTDRNSNDSYNGECMPHLAEHLANQDMSGTQPGKQTVNTYTIGFATNQTLLQNTATAGNGRYFTTDNTSGLVSALKSILVEILAENTTFATPSVAVSAYNNLGFRNDLYYALFRPAEGARWVGNVKRYTLKPESTDAQGNTIAAQIVDKNGQPAVDEATGFFRESASSYWSSLDGRDVAKGGIAGMLSAPNSRSIYTWTAADRSPTATAGVTGNVSLNTNAHALVTGNTAVTNALMGVNNATARDNAIKWGRGLDPDTNQARQQLADVLHNEPRLVAYKTDEDLVRVEAAKKGTVTSPEQLYMFFGTNEGFIHAVDPKTGLEKFAFIPKELLPNLDAYYRDPKGSDNKRYGMDGQFNLWVEYGALNPTAKTRDISKSILYAGMRRGGRNYYALDVGTITAPALKWVIKGGTTPGFEKLGQTWSTPKLADINVNGTKTKVLIFSGGYDPLQDNDSPNTPLANDSYGNSLYIVNAETGQLIWRAGHTTETGANLQLASMTHSMPADPVIIDINGDGLADILYAADSRAQVFRFDINNANTGAATLATGGRIARLGGDNALNNRRFFSTPDVALIRERGGKTYFTISVGSGYRAHPLNEDTIDRFYVLRDANVFTKPSTYTTMTESDLVDVSSVDLTDAQAAQILEDIAELEAEINALNASVGSARDAFNAYKDSSGFTAAYNAMLQANSSANDAQTQIDTIMAADPYLQPHAAESSEQSKLQQGLLASQQTLKAMQQARTDAEADLASKQAAYNTAQANRDAAQSALAADQGNVDKQQALSDAQAAYDAATTARDQSEAKQQALSTHSQSLAESYGALISLQTGLGTLYQAIVDKEQALLAAKAASANDDTIANLQAELDGLNQSYAGSPEADQRNGLNDGQTSTALQDALAQLNSAISGGDSTAIGEALAELQDLTGSASPAPSEADLLARAEASKNTELANNAANLASNVALVAQLESTRNDLRAQADAAQVQANLLSSAAYDEGSGLLTPEQLAAAKALYGDDLTVFEAYQFLVDQAQLATLDETDGLPALREQINTLYAQLTPGNNYVPNQTLLANSKGWFLRLPKGEKVLSASLSFRGAVLFNTFSPRGETVTTCGPDVGRGRAYALSLIDAGAIFTKNEVPIRSYALVRSGIPPSPAIVFSDDGTPNIVNGSEVGGLAAGGDGKPGPDGCVEGAEFCENPAPVTTTYWREN</sequence>
<dbReference type="Proteomes" id="UP000317327">
    <property type="component" value="Unassembled WGS sequence"/>
</dbReference>
<feature type="region of interest" description="Disordered" evidence="2">
    <location>
        <begin position="1"/>
        <end position="34"/>
    </location>
</feature>
<dbReference type="InterPro" id="IPR036465">
    <property type="entry name" value="vWFA_dom_sf"/>
</dbReference>
<feature type="coiled-coil region" evidence="1">
    <location>
        <begin position="726"/>
        <end position="760"/>
    </location>
</feature>
<gene>
    <name evidence="3" type="ORF">EQ836_10890</name>
</gene>
<reference evidence="3 4" key="1">
    <citation type="submission" date="2019-01" db="EMBL/GenBank/DDBJ databases">
        <title>Whole genome shotgun sequencing of Pseudomonas spp. isolated by its ability to degrade furfural.</title>
        <authorList>
            <person name="Donoso R."/>
            <person name="Farkas C."/>
            <person name="Villegas P."/>
            <person name="Gonzales-Toro F."/>
            <person name="Guajardo-Parra M."/>
            <person name="Araya-Nail M."/>
            <person name="Morgante V."/>
            <person name="Perez-Pantoja D."/>
        </authorList>
    </citation>
    <scope>NUCLEOTIDE SEQUENCE [LARGE SCALE GENOMIC DNA]</scope>
    <source>
        <strain evidence="3 4">VN231</strain>
    </source>
</reference>
<accession>A0ABD7RW66</accession>
<feature type="compositionally biased region" description="Polar residues" evidence="2">
    <location>
        <begin position="9"/>
        <end position="33"/>
    </location>
</feature>
<evidence type="ECO:0000256" key="1">
    <source>
        <dbReference type="SAM" id="Coils"/>
    </source>
</evidence>
<protein>
    <submittedName>
        <fullName evidence="3">Pilus assembly protein PilY</fullName>
    </submittedName>
</protein>
<keyword evidence="1" id="KW-0175">Coiled coil</keyword>
<organism evidence="3 4">
    <name type="scientific">Ectopseudomonas mendocina</name>
    <name type="common">Pseudomonas mendocina</name>
    <dbReference type="NCBI Taxonomy" id="300"/>
    <lineage>
        <taxon>Bacteria</taxon>
        <taxon>Pseudomonadati</taxon>
        <taxon>Pseudomonadota</taxon>
        <taxon>Gammaproteobacteria</taxon>
        <taxon>Pseudomonadales</taxon>
        <taxon>Pseudomonadaceae</taxon>
        <taxon>Ectopseudomonas</taxon>
    </lineage>
</organism>
<evidence type="ECO:0000313" key="4">
    <source>
        <dbReference type="Proteomes" id="UP000317327"/>
    </source>
</evidence>
<dbReference type="InterPro" id="IPR011047">
    <property type="entry name" value="Quinoprotein_ADH-like_sf"/>
</dbReference>
<comment type="caution">
    <text evidence="3">The sequence shown here is derived from an EMBL/GenBank/DDBJ whole genome shotgun (WGS) entry which is preliminary data.</text>
</comment>
<dbReference type="EMBL" id="SCFV01000005">
    <property type="protein sequence ID" value="TRO18428.1"/>
    <property type="molecule type" value="Genomic_DNA"/>
</dbReference>
<proteinExistence type="predicted"/>
<dbReference type="SUPFAM" id="SSF50998">
    <property type="entry name" value="Quinoprotein alcohol dehydrogenase-like"/>
    <property type="match status" value="1"/>
</dbReference>
<evidence type="ECO:0000313" key="3">
    <source>
        <dbReference type="EMBL" id="TRO18428.1"/>
    </source>
</evidence>
<dbReference type="Gene3D" id="2.130.10.10">
    <property type="entry name" value="YVTN repeat-like/Quinoprotein amine dehydrogenase"/>
    <property type="match status" value="1"/>
</dbReference>
<evidence type="ECO:0000256" key="2">
    <source>
        <dbReference type="SAM" id="MobiDB-lite"/>
    </source>
</evidence>
<name>A0ABD7RW66_ECTME</name>